<dbReference type="KEGG" id="dfi:AXF13_04800"/>
<keyword evidence="2" id="KW-1185">Reference proteome</keyword>
<evidence type="ECO:0008006" key="3">
    <source>
        <dbReference type="Google" id="ProtNLM"/>
    </source>
</evidence>
<organism evidence="1 2">
    <name type="scientific">Desulfovibrio fairfieldensis</name>
    <dbReference type="NCBI Taxonomy" id="44742"/>
    <lineage>
        <taxon>Bacteria</taxon>
        <taxon>Pseudomonadati</taxon>
        <taxon>Thermodesulfobacteriota</taxon>
        <taxon>Desulfovibrionia</taxon>
        <taxon>Desulfovibrionales</taxon>
        <taxon>Desulfovibrionaceae</taxon>
        <taxon>Desulfovibrio</taxon>
    </lineage>
</organism>
<proteinExistence type="predicted"/>
<dbReference type="EMBL" id="CP014229">
    <property type="protein sequence ID" value="AMD89485.1"/>
    <property type="molecule type" value="Genomic_DNA"/>
</dbReference>
<protein>
    <recommendedName>
        <fullName evidence="3">Rho termination factor N-terminal domain-containing protein</fullName>
    </recommendedName>
</protein>
<dbReference type="RefSeq" id="WP_062251856.1">
    <property type="nucleotide sequence ID" value="NZ_CP014229.1"/>
</dbReference>
<evidence type="ECO:0000313" key="1">
    <source>
        <dbReference type="EMBL" id="AMD89485.1"/>
    </source>
</evidence>
<name>A0A0X8JIK4_9BACT</name>
<sequence>MDTRKLWRNGDFIIVNAGSPKETVLLAESWGLAPEVAAGRADHGDQHGDENLNEMTVAELREHAKAHGIQIPAMSTTKAAILEVIGSAEAGKSGAAPTA</sequence>
<evidence type="ECO:0000313" key="2">
    <source>
        <dbReference type="Proteomes" id="UP000069241"/>
    </source>
</evidence>
<dbReference type="STRING" id="44742.AXF13_04800"/>
<accession>A0A0X8JIK4</accession>
<dbReference type="AlphaFoldDB" id="A0A0X8JIK4"/>
<gene>
    <name evidence="1" type="ORF">AXF13_04800</name>
</gene>
<dbReference type="Proteomes" id="UP000069241">
    <property type="component" value="Chromosome"/>
</dbReference>
<reference evidence="2" key="1">
    <citation type="submission" date="2016-02" db="EMBL/GenBank/DDBJ databases">
        <authorList>
            <person name="Holder M.E."/>
            <person name="Ajami N.J."/>
            <person name="Petrosino J.F."/>
        </authorList>
    </citation>
    <scope>NUCLEOTIDE SEQUENCE [LARGE SCALE GENOMIC DNA]</scope>
    <source>
        <strain evidence="2">CCUG 45958</strain>
    </source>
</reference>